<gene>
    <name evidence="3" type="ORF">DK419_01310</name>
</gene>
<reference evidence="3 4" key="1">
    <citation type="submission" date="2018-05" db="EMBL/GenBank/DDBJ databases">
        <title>Complete Genome Sequence of Methylobacterium sp. 17Sr1-28.</title>
        <authorList>
            <person name="Srinivasan S."/>
        </authorList>
    </citation>
    <scope>NUCLEOTIDE SEQUENCE [LARGE SCALE GENOMIC DNA]</scope>
    <source>
        <strain evidence="3 4">17Sr1-28</strain>
    </source>
</reference>
<dbReference type="RefSeq" id="WP_109957503.1">
    <property type="nucleotide sequence ID" value="NZ_CP029553.1"/>
</dbReference>
<dbReference type="AlphaFoldDB" id="A0A2U8WG67"/>
<name>A0A2U8WG67_9HYPH</name>
<dbReference type="EMBL" id="CP029553">
    <property type="protein sequence ID" value="AWN45133.1"/>
    <property type="molecule type" value="Genomic_DNA"/>
</dbReference>
<evidence type="ECO:0000313" key="4">
    <source>
        <dbReference type="Proteomes" id="UP000245444"/>
    </source>
</evidence>
<keyword evidence="4" id="KW-1185">Reference proteome</keyword>
<proteinExistence type="predicted"/>
<dbReference type="Proteomes" id="UP000245444">
    <property type="component" value="Chromosome"/>
</dbReference>
<sequence length="85" mass="8698">MRSLLLAGAVLAAFSTSAGAWTQSLLHPEGGDAAIAAAMPAPPRYAAHGEAGPLTAPLPAPRATIRRTGPSRPSDPPAWRSCPWC</sequence>
<dbReference type="KEGG" id="mtea:DK419_01310"/>
<feature type="region of interest" description="Disordered" evidence="1">
    <location>
        <begin position="46"/>
        <end position="85"/>
    </location>
</feature>
<evidence type="ECO:0000256" key="1">
    <source>
        <dbReference type="SAM" id="MobiDB-lite"/>
    </source>
</evidence>
<evidence type="ECO:0000256" key="2">
    <source>
        <dbReference type="SAM" id="SignalP"/>
    </source>
</evidence>
<protein>
    <submittedName>
        <fullName evidence="3">Uncharacterized protein</fullName>
    </submittedName>
</protein>
<feature type="chain" id="PRO_5015842586" evidence="2">
    <location>
        <begin position="21"/>
        <end position="85"/>
    </location>
</feature>
<feature type="signal peptide" evidence="2">
    <location>
        <begin position="1"/>
        <end position="20"/>
    </location>
</feature>
<organism evidence="3 4">
    <name type="scientific">Methylobacterium terrae</name>
    <dbReference type="NCBI Taxonomy" id="2202827"/>
    <lineage>
        <taxon>Bacteria</taxon>
        <taxon>Pseudomonadati</taxon>
        <taxon>Pseudomonadota</taxon>
        <taxon>Alphaproteobacteria</taxon>
        <taxon>Hyphomicrobiales</taxon>
        <taxon>Methylobacteriaceae</taxon>
        <taxon>Methylobacterium</taxon>
    </lineage>
</organism>
<accession>A0A2U8WG67</accession>
<evidence type="ECO:0000313" key="3">
    <source>
        <dbReference type="EMBL" id="AWN45133.1"/>
    </source>
</evidence>
<dbReference type="OrthoDB" id="7999566at2"/>
<feature type="compositionally biased region" description="Low complexity" evidence="1">
    <location>
        <begin position="53"/>
        <end position="68"/>
    </location>
</feature>
<keyword evidence="2" id="KW-0732">Signal</keyword>